<dbReference type="SUPFAM" id="SSF103473">
    <property type="entry name" value="MFS general substrate transporter"/>
    <property type="match status" value="1"/>
</dbReference>
<feature type="domain" description="Major facilitator superfamily (MFS) profile" evidence="7">
    <location>
        <begin position="23"/>
        <end position="397"/>
    </location>
</feature>
<dbReference type="PANTHER" id="PTHR43124">
    <property type="entry name" value="PURINE EFFLUX PUMP PBUE"/>
    <property type="match status" value="1"/>
</dbReference>
<feature type="transmembrane region" description="Helical" evidence="6">
    <location>
        <begin position="21"/>
        <end position="48"/>
    </location>
</feature>
<evidence type="ECO:0000259" key="7">
    <source>
        <dbReference type="PROSITE" id="PS50850"/>
    </source>
</evidence>
<gene>
    <name evidence="8" type="primary">sotB</name>
    <name evidence="8" type="ORF">NCTC12221_00362</name>
</gene>
<feature type="transmembrane region" description="Helical" evidence="6">
    <location>
        <begin position="177"/>
        <end position="198"/>
    </location>
</feature>
<feature type="transmembrane region" description="Helical" evidence="6">
    <location>
        <begin position="373"/>
        <end position="396"/>
    </location>
</feature>
<proteinExistence type="predicted"/>
<reference evidence="8 9" key="1">
    <citation type="submission" date="2018-06" db="EMBL/GenBank/DDBJ databases">
        <authorList>
            <consortium name="Pathogen Informatics"/>
            <person name="Doyle S."/>
        </authorList>
    </citation>
    <scope>NUCLEOTIDE SEQUENCE [LARGE SCALE GENOMIC DNA]</scope>
    <source>
        <strain evidence="8 9">NCTC12221</strain>
    </source>
</reference>
<sequence length="405" mass="43979">MQDKCHKGFKSFNQDSSIFAWLPVLCVTFGAFIFNTSEFIPIGLLGAIGNDFSMSDSEVGVMLTIYAWVVALASLPLMLYFAQSNLKSLMLGVIFVFVLSHFISALSQNFIMLVASRIGVALSHALFWSIASVMAVRAAPKGKQSSALGFVITGSSLAMIVGLPLGRMIGLYVDWRVSFLCIGLVALCVGIAFWRVFPTMPNTQNISLKTLPTLLHNKAFMKICFLTLVFVSGHFSAYTYIEPFLENVAGFRASSVTFILCLFGLMGVVGSVLFARFYERFHLAFVRLSLFGLGFSMLLLYFVSESSAATTLLCAVWGLCFMLFGVIFQSQVIAAVPNATAVAMSIYSGIFNVGIGSGALIGGLAYTHFGVESIGFVASGICAFAALYFMSAMGFAKVFRKFRRV</sequence>
<keyword evidence="5 6" id="KW-0472">Membrane</keyword>
<feature type="transmembrane region" description="Helical" evidence="6">
    <location>
        <begin position="89"/>
        <end position="108"/>
    </location>
</feature>
<keyword evidence="2" id="KW-1003">Cell membrane</keyword>
<feature type="transmembrane region" description="Helical" evidence="6">
    <location>
        <begin position="60"/>
        <end position="82"/>
    </location>
</feature>
<protein>
    <submittedName>
        <fullName evidence="8">Sugar efflux transporter</fullName>
    </submittedName>
</protein>
<feature type="transmembrane region" description="Helical" evidence="6">
    <location>
        <begin position="219"/>
        <end position="241"/>
    </location>
</feature>
<dbReference type="PROSITE" id="PS50850">
    <property type="entry name" value="MFS"/>
    <property type="match status" value="1"/>
</dbReference>
<keyword evidence="4 6" id="KW-1133">Transmembrane helix</keyword>
<feature type="transmembrane region" description="Helical" evidence="6">
    <location>
        <begin position="253"/>
        <end position="277"/>
    </location>
</feature>
<evidence type="ECO:0000256" key="4">
    <source>
        <dbReference type="ARBA" id="ARBA00022989"/>
    </source>
</evidence>
<dbReference type="GO" id="GO:0005886">
    <property type="term" value="C:plasma membrane"/>
    <property type="evidence" value="ECO:0007669"/>
    <property type="project" value="UniProtKB-SubCell"/>
</dbReference>
<feature type="transmembrane region" description="Helical" evidence="6">
    <location>
        <begin position="284"/>
        <end position="303"/>
    </location>
</feature>
<feature type="transmembrane region" description="Helical" evidence="6">
    <location>
        <begin position="309"/>
        <end position="328"/>
    </location>
</feature>
<dbReference type="AlphaFoldDB" id="A0A377JPF6"/>
<keyword evidence="3 6" id="KW-0812">Transmembrane</keyword>
<dbReference type="Proteomes" id="UP000255335">
    <property type="component" value="Unassembled WGS sequence"/>
</dbReference>
<dbReference type="EMBL" id="UGHZ01000001">
    <property type="protein sequence ID" value="STP08935.1"/>
    <property type="molecule type" value="Genomic_DNA"/>
</dbReference>
<dbReference type="NCBIfam" id="NF002921">
    <property type="entry name" value="PRK03545.1"/>
    <property type="match status" value="1"/>
</dbReference>
<comment type="subcellular location">
    <subcellularLocation>
        <location evidence="1">Cell membrane</location>
        <topology evidence="1">Multi-pass membrane protein</topology>
    </subcellularLocation>
</comment>
<organism evidence="8 9">
    <name type="scientific">Helicobacter cinaedi</name>
    <dbReference type="NCBI Taxonomy" id="213"/>
    <lineage>
        <taxon>Bacteria</taxon>
        <taxon>Pseudomonadati</taxon>
        <taxon>Campylobacterota</taxon>
        <taxon>Epsilonproteobacteria</taxon>
        <taxon>Campylobacterales</taxon>
        <taxon>Helicobacteraceae</taxon>
        <taxon>Helicobacter</taxon>
    </lineage>
</organism>
<evidence type="ECO:0000256" key="1">
    <source>
        <dbReference type="ARBA" id="ARBA00004651"/>
    </source>
</evidence>
<evidence type="ECO:0000256" key="6">
    <source>
        <dbReference type="SAM" id="Phobius"/>
    </source>
</evidence>
<dbReference type="InterPro" id="IPR011701">
    <property type="entry name" value="MFS"/>
</dbReference>
<dbReference type="CDD" id="cd17324">
    <property type="entry name" value="MFS_NepI_like"/>
    <property type="match status" value="1"/>
</dbReference>
<accession>A0A377JPF6</accession>
<dbReference type="GO" id="GO:0022857">
    <property type="term" value="F:transmembrane transporter activity"/>
    <property type="evidence" value="ECO:0007669"/>
    <property type="project" value="InterPro"/>
</dbReference>
<name>A0A377JPF6_9HELI</name>
<dbReference type="InterPro" id="IPR036259">
    <property type="entry name" value="MFS_trans_sf"/>
</dbReference>
<feature type="transmembrane region" description="Helical" evidence="6">
    <location>
        <begin position="147"/>
        <end position="165"/>
    </location>
</feature>
<dbReference type="Pfam" id="PF07690">
    <property type="entry name" value="MFS_1"/>
    <property type="match status" value="1"/>
</dbReference>
<evidence type="ECO:0000313" key="8">
    <source>
        <dbReference type="EMBL" id="STP08935.1"/>
    </source>
</evidence>
<evidence type="ECO:0000256" key="2">
    <source>
        <dbReference type="ARBA" id="ARBA00022475"/>
    </source>
</evidence>
<feature type="transmembrane region" description="Helical" evidence="6">
    <location>
        <begin position="114"/>
        <end position="135"/>
    </location>
</feature>
<feature type="transmembrane region" description="Helical" evidence="6">
    <location>
        <begin position="340"/>
        <end position="367"/>
    </location>
</feature>
<dbReference type="PANTHER" id="PTHR43124:SF4">
    <property type="entry name" value="SUGAR EFFLUX TRANSPORTER"/>
    <property type="match status" value="1"/>
</dbReference>
<evidence type="ECO:0000256" key="5">
    <source>
        <dbReference type="ARBA" id="ARBA00023136"/>
    </source>
</evidence>
<evidence type="ECO:0000256" key="3">
    <source>
        <dbReference type="ARBA" id="ARBA00022692"/>
    </source>
</evidence>
<evidence type="ECO:0000313" key="9">
    <source>
        <dbReference type="Proteomes" id="UP000255335"/>
    </source>
</evidence>
<dbReference type="RefSeq" id="WP_115025732.1">
    <property type="nucleotide sequence ID" value="NZ_UGHZ01000001.1"/>
</dbReference>
<dbReference type="Gene3D" id="1.20.1250.20">
    <property type="entry name" value="MFS general substrate transporter like domains"/>
    <property type="match status" value="1"/>
</dbReference>
<dbReference type="InterPro" id="IPR050189">
    <property type="entry name" value="MFS_Efflux_Transporters"/>
</dbReference>
<dbReference type="InterPro" id="IPR020846">
    <property type="entry name" value="MFS_dom"/>
</dbReference>